<evidence type="ECO:0000313" key="3">
    <source>
        <dbReference type="EMBL" id="CUA99720.1"/>
    </source>
</evidence>
<protein>
    <submittedName>
        <fullName evidence="3">Uncharacterized conserved protein, DUF2147 family</fullName>
    </submittedName>
</protein>
<evidence type="ECO:0000313" key="4">
    <source>
        <dbReference type="Proteomes" id="UP000183900"/>
    </source>
</evidence>
<feature type="domain" description="DUF2147" evidence="2">
    <location>
        <begin position="44"/>
        <end position="152"/>
    </location>
</feature>
<gene>
    <name evidence="3" type="ORF">Ga0061067_11466</name>
</gene>
<reference evidence="4" key="1">
    <citation type="submission" date="2015-08" db="EMBL/GenBank/DDBJ databases">
        <authorList>
            <person name="Varghese N."/>
        </authorList>
    </citation>
    <scope>NUCLEOTIDE SEQUENCE [LARGE SCALE GENOMIC DNA]</scope>
    <source>
        <strain evidence="4">DSM 23407</strain>
    </source>
</reference>
<dbReference type="PANTHER" id="PTHR36919">
    <property type="entry name" value="BLR1215 PROTEIN"/>
    <property type="match status" value="1"/>
</dbReference>
<dbReference type="EMBL" id="CYHE01000014">
    <property type="protein sequence ID" value="CUA99720.1"/>
    <property type="molecule type" value="Genomic_DNA"/>
</dbReference>
<feature type="signal peptide" evidence="1">
    <location>
        <begin position="1"/>
        <end position="39"/>
    </location>
</feature>
<keyword evidence="4" id="KW-1185">Reference proteome</keyword>
<feature type="chain" id="PRO_5005505004" evidence="1">
    <location>
        <begin position="40"/>
        <end position="154"/>
    </location>
</feature>
<dbReference type="RefSeq" id="WP_244270085.1">
    <property type="nucleotide sequence ID" value="NZ_CYHE01000014.1"/>
</dbReference>
<dbReference type="AlphaFoldDB" id="A0A0K6I9A5"/>
<dbReference type="Proteomes" id="UP000183900">
    <property type="component" value="Unassembled WGS sequence"/>
</dbReference>
<dbReference type="Gene3D" id="2.40.128.520">
    <property type="match status" value="1"/>
</dbReference>
<dbReference type="InterPro" id="IPR019223">
    <property type="entry name" value="DUF2147"/>
</dbReference>
<proteinExistence type="predicted"/>
<keyword evidence="1" id="KW-0732">Signal</keyword>
<name>A0A0K6I9A5_9HYPH</name>
<sequence>MTFSLVRNTSARWMTAAFGGTLLLAASMMLLLPASSAQAADATGEWTRPSGSSRIKIAPCGGNLCGTIVWLKEPRNDTKNPDPARQSKPLLGTQIVLGMKPTGKDGQWKGEVYNAEDGKTYTGFIQMEGADKMKLEGCVMGGLICKGETWSRVK</sequence>
<dbReference type="PANTHER" id="PTHR36919:SF2">
    <property type="entry name" value="BLL6627 PROTEIN"/>
    <property type="match status" value="1"/>
</dbReference>
<organism evidence="3 4">
    <name type="scientific">Pannonibacter indicus</name>
    <dbReference type="NCBI Taxonomy" id="466044"/>
    <lineage>
        <taxon>Bacteria</taxon>
        <taxon>Pseudomonadati</taxon>
        <taxon>Pseudomonadota</taxon>
        <taxon>Alphaproteobacteria</taxon>
        <taxon>Hyphomicrobiales</taxon>
        <taxon>Stappiaceae</taxon>
        <taxon>Pannonibacter</taxon>
    </lineage>
</organism>
<dbReference type="Pfam" id="PF09917">
    <property type="entry name" value="DUF2147"/>
    <property type="match status" value="1"/>
</dbReference>
<evidence type="ECO:0000259" key="2">
    <source>
        <dbReference type="Pfam" id="PF09917"/>
    </source>
</evidence>
<accession>A0A0K6I9A5</accession>
<evidence type="ECO:0000256" key="1">
    <source>
        <dbReference type="SAM" id="SignalP"/>
    </source>
</evidence>